<dbReference type="InParanoid" id="Q22X09"/>
<dbReference type="AlphaFoldDB" id="Q22X09"/>
<protein>
    <submittedName>
        <fullName evidence="1">Uncharacterized protein</fullName>
    </submittedName>
</protein>
<dbReference type="RefSeq" id="XP_001010082.2">
    <property type="nucleotide sequence ID" value="XM_001010082.2"/>
</dbReference>
<dbReference type="Proteomes" id="UP000009168">
    <property type="component" value="Unassembled WGS sequence"/>
</dbReference>
<evidence type="ECO:0000313" key="1">
    <source>
        <dbReference type="EMBL" id="EAR89837.2"/>
    </source>
</evidence>
<reference evidence="2" key="1">
    <citation type="journal article" date="2006" name="PLoS Biol.">
        <title>Macronuclear genome sequence of the ciliate Tetrahymena thermophila, a model eukaryote.</title>
        <authorList>
            <person name="Eisen J.A."/>
            <person name="Coyne R.S."/>
            <person name="Wu M."/>
            <person name="Wu D."/>
            <person name="Thiagarajan M."/>
            <person name="Wortman J.R."/>
            <person name="Badger J.H."/>
            <person name="Ren Q."/>
            <person name="Amedeo P."/>
            <person name="Jones K.M."/>
            <person name="Tallon L.J."/>
            <person name="Delcher A.L."/>
            <person name="Salzberg S.L."/>
            <person name="Silva J.C."/>
            <person name="Haas B.J."/>
            <person name="Majoros W.H."/>
            <person name="Farzad M."/>
            <person name="Carlton J.M."/>
            <person name="Smith R.K. Jr."/>
            <person name="Garg J."/>
            <person name="Pearlman R.E."/>
            <person name="Karrer K.M."/>
            <person name="Sun L."/>
            <person name="Manning G."/>
            <person name="Elde N.C."/>
            <person name="Turkewitz A.P."/>
            <person name="Asai D.J."/>
            <person name="Wilkes D.E."/>
            <person name="Wang Y."/>
            <person name="Cai H."/>
            <person name="Collins K."/>
            <person name="Stewart B.A."/>
            <person name="Lee S.R."/>
            <person name="Wilamowska K."/>
            <person name="Weinberg Z."/>
            <person name="Ruzzo W.L."/>
            <person name="Wloga D."/>
            <person name="Gaertig J."/>
            <person name="Frankel J."/>
            <person name="Tsao C.-C."/>
            <person name="Gorovsky M.A."/>
            <person name="Keeling P.J."/>
            <person name="Waller R.F."/>
            <person name="Patron N.J."/>
            <person name="Cherry J.M."/>
            <person name="Stover N.A."/>
            <person name="Krieger C.J."/>
            <person name="del Toro C."/>
            <person name="Ryder H.F."/>
            <person name="Williamson S.C."/>
            <person name="Barbeau R.A."/>
            <person name="Hamilton E.P."/>
            <person name="Orias E."/>
        </authorList>
    </citation>
    <scope>NUCLEOTIDE SEQUENCE [LARGE SCALE GENOMIC DNA]</scope>
    <source>
        <strain evidence="2">SB210</strain>
    </source>
</reference>
<sequence>MLKIILKSLYFLYQQFCYYNCSGQYTEEYFQSLKDFIKVNFAHHQSNYLQILQMIDLKQKNNNINYFFQKCKVNDKIKYIKKYFDAENKRLLKTVDRQSKLLVEKQHSICSNTLDYYSKRLVY</sequence>
<keyword evidence="2" id="KW-1185">Reference proteome</keyword>
<name>Q22X09_TETTS</name>
<evidence type="ECO:0000313" key="2">
    <source>
        <dbReference type="Proteomes" id="UP000009168"/>
    </source>
</evidence>
<organism evidence="1 2">
    <name type="scientific">Tetrahymena thermophila (strain SB210)</name>
    <dbReference type="NCBI Taxonomy" id="312017"/>
    <lineage>
        <taxon>Eukaryota</taxon>
        <taxon>Sar</taxon>
        <taxon>Alveolata</taxon>
        <taxon>Ciliophora</taxon>
        <taxon>Intramacronucleata</taxon>
        <taxon>Oligohymenophorea</taxon>
        <taxon>Hymenostomatida</taxon>
        <taxon>Tetrahymenina</taxon>
        <taxon>Tetrahymenidae</taxon>
        <taxon>Tetrahymena</taxon>
    </lineage>
</organism>
<proteinExistence type="predicted"/>
<dbReference type="GeneID" id="7826233"/>
<dbReference type="EMBL" id="GG662809">
    <property type="protein sequence ID" value="EAR89837.2"/>
    <property type="molecule type" value="Genomic_DNA"/>
</dbReference>
<gene>
    <name evidence="1" type="ORF">TTHERM_00633440</name>
</gene>
<accession>Q22X09</accession>
<dbReference type="HOGENOM" id="CLU_1964021_0_0_1"/>
<dbReference type="KEGG" id="tet:TTHERM_00633440"/>